<dbReference type="NCBIfam" id="NF033691">
    <property type="entry name" value="immunity_MafI"/>
    <property type="match status" value="1"/>
</dbReference>
<dbReference type="OrthoDB" id="5184890at2"/>
<dbReference type="GeneID" id="93666935"/>
<protein>
    <recommendedName>
        <fullName evidence="3">MafI family immunity protein</fullName>
    </recommendedName>
</protein>
<evidence type="ECO:0000313" key="2">
    <source>
        <dbReference type="Proteomes" id="UP000052979"/>
    </source>
</evidence>
<dbReference type="EMBL" id="LBFI01000035">
    <property type="protein sequence ID" value="KKM45576.1"/>
    <property type="molecule type" value="Genomic_DNA"/>
</dbReference>
<name>A0A0U1PSX8_9MICO</name>
<dbReference type="AlphaFoldDB" id="A0A0U1PSX8"/>
<dbReference type="PATRIC" id="fig|145458.8.peg.1459"/>
<proteinExistence type="predicted"/>
<dbReference type="Proteomes" id="UP000052979">
    <property type="component" value="Unassembled WGS sequence"/>
</dbReference>
<evidence type="ECO:0008006" key="3">
    <source>
        <dbReference type="Google" id="ProtNLM"/>
    </source>
</evidence>
<gene>
    <name evidence="1" type="ORF">VT73_06335</name>
</gene>
<organism evidence="1 2">
    <name type="scientific">Rathayibacter toxicus</name>
    <dbReference type="NCBI Taxonomy" id="145458"/>
    <lineage>
        <taxon>Bacteria</taxon>
        <taxon>Bacillati</taxon>
        <taxon>Actinomycetota</taxon>
        <taxon>Actinomycetes</taxon>
        <taxon>Micrococcales</taxon>
        <taxon>Microbacteriaceae</taxon>
        <taxon>Rathayibacter</taxon>
    </lineage>
</organism>
<dbReference type="RefSeq" id="WP_046521630.1">
    <property type="nucleotide sequence ID" value="NZ_CP010848.1"/>
</dbReference>
<reference evidence="1 2" key="1">
    <citation type="submission" date="2015-04" db="EMBL/GenBank/DDBJ databases">
        <title>Draft genome sequence of Rathayibacter toxicus strain FH-142 (AKA 70134 or CS 32), a Western Australian isolate.</title>
        <authorList>
            <consortium name="Consortium for Microbial Forensics and Genomics (microFORGE)"/>
            <person name="Knight B.M."/>
            <person name="Roberts D.P."/>
            <person name="Lin D."/>
            <person name="Hari K."/>
            <person name="Fletcher J."/>
            <person name="Melcher U."/>
            <person name="Blagden T."/>
            <person name="Luster D.G."/>
            <person name="Sechler A.J."/>
            <person name="Schneider W.L."/>
            <person name="Winegar R.A."/>
        </authorList>
    </citation>
    <scope>NUCLEOTIDE SEQUENCE [LARGE SCALE GENOMIC DNA]</scope>
    <source>
        <strain evidence="1 2">FH142</strain>
    </source>
</reference>
<dbReference type="STRING" id="145458.APU90_05265"/>
<dbReference type="InterPro" id="IPR047880">
    <property type="entry name" value="MafI-like"/>
</dbReference>
<sequence length="87" mass="9808">MNNDAIDPYDAELLQLISNLEGRIAPKTISFAKELVEHGEYEVCLEAIISNLESRGRPVPAEILNKIIEESVGWGIKEDLYKVLRPE</sequence>
<keyword evidence="2" id="KW-1185">Reference proteome</keyword>
<evidence type="ECO:0000313" key="1">
    <source>
        <dbReference type="EMBL" id="KKM45576.1"/>
    </source>
</evidence>
<accession>A0A0U1PSX8</accession>
<comment type="caution">
    <text evidence="1">The sequence shown here is derived from an EMBL/GenBank/DDBJ whole genome shotgun (WGS) entry which is preliminary data.</text>
</comment>